<dbReference type="Proteomes" id="UP000214646">
    <property type="component" value="Unassembled WGS sequence"/>
</dbReference>
<dbReference type="AlphaFoldDB" id="A0A225DDN6"/>
<name>A0A225DDN6_9BACT</name>
<proteinExistence type="predicted"/>
<protein>
    <submittedName>
        <fullName evidence="2">Uncharacterized protein</fullName>
    </submittedName>
</protein>
<evidence type="ECO:0000313" key="2">
    <source>
        <dbReference type="EMBL" id="OWK39661.1"/>
    </source>
</evidence>
<comment type="caution">
    <text evidence="2">The sequence shown here is derived from an EMBL/GenBank/DDBJ whole genome shotgun (WGS) entry which is preliminary data.</text>
</comment>
<evidence type="ECO:0000313" key="3">
    <source>
        <dbReference type="Proteomes" id="UP000214646"/>
    </source>
</evidence>
<keyword evidence="3" id="KW-1185">Reference proteome</keyword>
<dbReference type="EMBL" id="NIDE01000009">
    <property type="protein sequence ID" value="OWK39661.1"/>
    <property type="molecule type" value="Genomic_DNA"/>
</dbReference>
<feature type="compositionally biased region" description="Polar residues" evidence="1">
    <location>
        <begin position="25"/>
        <end position="49"/>
    </location>
</feature>
<sequence>MFGADRLAGRLRHPFRVLDTRPANFWTTTPTGTPSRKSASNGQRGVNLG</sequence>
<evidence type="ECO:0000256" key="1">
    <source>
        <dbReference type="SAM" id="MobiDB-lite"/>
    </source>
</evidence>
<accession>A0A225DDN6</accession>
<organism evidence="2 3">
    <name type="scientific">Fimbriiglobus ruber</name>
    <dbReference type="NCBI Taxonomy" id="1908690"/>
    <lineage>
        <taxon>Bacteria</taxon>
        <taxon>Pseudomonadati</taxon>
        <taxon>Planctomycetota</taxon>
        <taxon>Planctomycetia</taxon>
        <taxon>Gemmatales</taxon>
        <taxon>Gemmataceae</taxon>
        <taxon>Fimbriiglobus</taxon>
    </lineage>
</organism>
<feature type="region of interest" description="Disordered" evidence="1">
    <location>
        <begin position="18"/>
        <end position="49"/>
    </location>
</feature>
<gene>
    <name evidence="2" type="ORF">FRUB_05551</name>
</gene>
<reference evidence="3" key="1">
    <citation type="submission" date="2017-06" db="EMBL/GenBank/DDBJ databases">
        <title>Genome analysis of Fimbriiglobus ruber SP5, the first member of the order Planctomycetales with confirmed chitinolytic capability.</title>
        <authorList>
            <person name="Ravin N.V."/>
            <person name="Rakitin A.L."/>
            <person name="Ivanova A.A."/>
            <person name="Beletsky A.V."/>
            <person name="Kulichevskaya I.S."/>
            <person name="Mardanov A.V."/>
            <person name="Dedysh S.N."/>
        </authorList>
    </citation>
    <scope>NUCLEOTIDE SEQUENCE [LARGE SCALE GENOMIC DNA]</scope>
    <source>
        <strain evidence="3">SP5</strain>
    </source>
</reference>